<gene>
    <name evidence="1" type="ORF">CEXT_452291</name>
</gene>
<name>A0AAV4YCB1_CAEEX</name>
<reference evidence="1 2" key="1">
    <citation type="submission" date="2021-06" db="EMBL/GenBank/DDBJ databases">
        <title>Caerostris extrusa draft genome.</title>
        <authorList>
            <person name="Kono N."/>
            <person name="Arakawa K."/>
        </authorList>
    </citation>
    <scope>NUCLEOTIDE SEQUENCE [LARGE SCALE GENOMIC DNA]</scope>
</reference>
<accession>A0AAV4YCB1</accession>
<dbReference type="EMBL" id="BPLR01018999">
    <property type="protein sequence ID" value="GIZ03802.1"/>
    <property type="molecule type" value="Genomic_DNA"/>
</dbReference>
<dbReference type="AlphaFoldDB" id="A0AAV4YCB1"/>
<protein>
    <submittedName>
        <fullName evidence="1">Uncharacterized protein</fullName>
    </submittedName>
</protein>
<evidence type="ECO:0000313" key="2">
    <source>
        <dbReference type="Proteomes" id="UP001054945"/>
    </source>
</evidence>
<dbReference type="Proteomes" id="UP001054945">
    <property type="component" value="Unassembled WGS sequence"/>
</dbReference>
<keyword evidence="2" id="KW-1185">Reference proteome</keyword>
<comment type="caution">
    <text evidence="1">The sequence shown here is derived from an EMBL/GenBank/DDBJ whole genome shotgun (WGS) entry which is preliminary data.</text>
</comment>
<proteinExistence type="predicted"/>
<organism evidence="1 2">
    <name type="scientific">Caerostris extrusa</name>
    <name type="common">Bark spider</name>
    <name type="synonym">Caerostris bankana</name>
    <dbReference type="NCBI Taxonomy" id="172846"/>
    <lineage>
        <taxon>Eukaryota</taxon>
        <taxon>Metazoa</taxon>
        <taxon>Ecdysozoa</taxon>
        <taxon>Arthropoda</taxon>
        <taxon>Chelicerata</taxon>
        <taxon>Arachnida</taxon>
        <taxon>Araneae</taxon>
        <taxon>Araneomorphae</taxon>
        <taxon>Entelegynae</taxon>
        <taxon>Araneoidea</taxon>
        <taxon>Araneidae</taxon>
        <taxon>Caerostris</taxon>
    </lineage>
</organism>
<sequence length="140" mass="16140">MPHPNQVGKKFPDIRSQRSHLSVCCQIQASLPNNPAPSYRIRNASLYPDATNPMQKIPAIHNFGCSIMSYGCRLGCIDLSDWTWCMLRYYSVVFTKLPYATEQITTRILNGGFQCFKCSVKFVFRSHRERLKDVKFKGRN</sequence>
<evidence type="ECO:0000313" key="1">
    <source>
        <dbReference type="EMBL" id="GIZ03802.1"/>
    </source>
</evidence>